<dbReference type="PROSITE" id="PS51677">
    <property type="entry name" value="NODB"/>
    <property type="match status" value="1"/>
</dbReference>
<dbReference type="EMBL" id="CP009526">
    <property type="protein sequence ID" value="AKB52871.1"/>
    <property type="molecule type" value="Genomic_DNA"/>
</dbReference>
<proteinExistence type="predicted"/>
<dbReference type="PANTHER" id="PTHR47561:SF1">
    <property type="entry name" value="POLYSACCHARIDE DEACETYLASE FAMILY PROTEIN (AFU_ORTHOLOGUE AFUA_6G05030)"/>
    <property type="match status" value="1"/>
</dbReference>
<dbReference type="GeneID" id="24825255"/>
<dbReference type="HOGENOM" id="CLU_932580_0_0_2"/>
<dbReference type="KEGG" id="mbw:MSBRW_3618"/>
<dbReference type="PANTHER" id="PTHR47561">
    <property type="entry name" value="POLYSACCHARIDE DEACETYLASE FAMILY PROTEIN (AFU_ORTHOLOGUE AFUA_6G05030)"/>
    <property type="match status" value="1"/>
</dbReference>
<dbReference type="Pfam" id="PF01522">
    <property type="entry name" value="Polysacc_deac_1"/>
    <property type="match status" value="1"/>
</dbReference>
<dbReference type="Proteomes" id="UP000033038">
    <property type="component" value="Chromosome"/>
</dbReference>
<protein>
    <submittedName>
        <fullName evidence="2">Polysaccharide deacetylase</fullName>
    </submittedName>
</protein>
<dbReference type="SUPFAM" id="SSF88713">
    <property type="entry name" value="Glycoside hydrolase/deacetylase"/>
    <property type="match status" value="1"/>
</dbReference>
<dbReference type="PATRIC" id="fig|1434109.4.peg.4674"/>
<dbReference type="GO" id="GO:0016810">
    <property type="term" value="F:hydrolase activity, acting on carbon-nitrogen (but not peptide) bonds"/>
    <property type="evidence" value="ECO:0007669"/>
    <property type="project" value="InterPro"/>
</dbReference>
<dbReference type="Gene3D" id="3.20.20.370">
    <property type="entry name" value="Glycoside hydrolase/deacetylase"/>
    <property type="match status" value="1"/>
</dbReference>
<evidence type="ECO:0000313" key="2">
    <source>
        <dbReference type="EMBL" id="AKB52871.1"/>
    </source>
</evidence>
<organism evidence="2 3">
    <name type="scientific">Methanosarcina barkeri str. Wiesmoor</name>
    <dbReference type="NCBI Taxonomy" id="1434109"/>
    <lineage>
        <taxon>Archaea</taxon>
        <taxon>Methanobacteriati</taxon>
        <taxon>Methanobacteriota</taxon>
        <taxon>Stenosarchaea group</taxon>
        <taxon>Methanomicrobia</taxon>
        <taxon>Methanosarcinales</taxon>
        <taxon>Methanosarcinaceae</taxon>
        <taxon>Methanosarcina</taxon>
    </lineage>
</organism>
<dbReference type="InterPro" id="IPR011330">
    <property type="entry name" value="Glyco_hydro/deAcase_b/a-brl"/>
</dbReference>
<name>A0A0E3LME3_METBA</name>
<evidence type="ECO:0000313" key="3">
    <source>
        <dbReference type="Proteomes" id="UP000033038"/>
    </source>
</evidence>
<evidence type="ECO:0000259" key="1">
    <source>
        <dbReference type="PROSITE" id="PS51677"/>
    </source>
</evidence>
<dbReference type="AlphaFoldDB" id="A0A0E3LME3"/>
<gene>
    <name evidence="2" type="ORF">MSBRW_3618</name>
</gene>
<dbReference type="InterPro" id="IPR002509">
    <property type="entry name" value="NODB_dom"/>
</dbReference>
<feature type="domain" description="NodB homology" evidence="1">
    <location>
        <begin position="36"/>
        <end position="298"/>
    </location>
</feature>
<reference evidence="2 3" key="1">
    <citation type="submission" date="2014-07" db="EMBL/GenBank/DDBJ databases">
        <title>Methanogenic archaea and the global carbon cycle.</title>
        <authorList>
            <person name="Henriksen J.R."/>
            <person name="Luke J."/>
            <person name="Reinhart S."/>
            <person name="Benedict M.N."/>
            <person name="Youngblut N.D."/>
            <person name="Metcalf M.E."/>
            <person name="Whitaker R.J."/>
            <person name="Metcalf W.W."/>
        </authorList>
    </citation>
    <scope>NUCLEOTIDE SEQUENCE [LARGE SCALE GENOMIC DNA]</scope>
    <source>
        <strain evidence="2 3">Wiesmoor</strain>
    </source>
</reference>
<dbReference type="GO" id="GO:0005975">
    <property type="term" value="P:carbohydrate metabolic process"/>
    <property type="evidence" value="ECO:0007669"/>
    <property type="project" value="InterPro"/>
</dbReference>
<sequence length="298" mass="34255">MKGSFSVTVDLEDWYHIPSVCSSPYAVYRTVNEFFEKWEGRYDYLTEPTKRALDILDEFNVTATFFVVADIVEHYPGLVESIVERGHEIACHGLHHACKINPETKERLMSNDEFEQKTLRAKRILEKVSGERVVGYRAPNAFIGGWMLDSLESIGFRYDSSVSVNSLYNKTDSSLKTVSSFPYYPLENGLEAGEDRNFIEFPWAYYQNILKIPASGGPILRFLGAPLVLNGLIQSLKRGHTIFYFHPIDISCTKFPSVGNNRPFYWCMKGKLVERRIRHILKALNDVNKVCLRDYPEI</sequence>
<dbReference type="InterPro" id="IPR045235">
    <property type="entry name" value="PuuE_HpPgdA-like"/>
</dbReference>
<dbReference type="CDD" id="cd10941">
    <property type="entry name" value="CE4_PuuE_HpPgdA_like_2"/>
    <property type="match status" value="1"/>
</dbReference>
<dbReference type="RefSeq" id="WP_011306120.1">
    <property type="nucleotide sequence ID" value="NZ_CP009526.1"/>
</dbReference>
<accession>A0A0E3LME3</accession>